<organism evidence="3 4">
    <name type="scientific">Allacma fusca</name>
    <dbReference type="NCBI Taxonomy" id="39272"/>
    <lineage>
        <taxon>Eukaryota</taxon>
        <taxon>Metazoa</taxon>
        <taxon>Ecdysozoa</taxon>
        <taxon>Arthropoda</taxon>
        <taxon>Hexapoda</taxon>
        <taxon>Collembola</taxon>
        <taxon>Symphypleona</taxon>
        <taxon>Sminthuridae</taxon>
        <taxon>Allacma</taxon>
    </lineage>
</organism>
<reference evidence="3" key="1">
    <citation type="submission" date="2021-06" db="EMBL/GenBank/DDBJ databases">
        <authorList>
            <person name="Hodson N. C."/>
            <person name="Mongue J. A."/>
            <person name="Jaron S. K."/>
        </authorList>
    </citation>
    <scope>NUCLEOTIDE SEQUENCE</scope>
</reference>
<feature type="domain" description="Copper type II ascorbate-dependent monooxygenase C-terminal" evidence="2">
    <location>
        <begin position="3"/>
        <end position="54"/>
    </location>
</feature>
<evidence type="ECO:0000313" key="3">
    <source>
        <dbReference type="EMBL" id="CAG7821249.1"/>
    </source>
</evidence>
<dbReference type="Proteomes" id="UP000708208">
    <property type="component" value="Unassembled WGS sequence"/>
</dbReference>
<dbReference type="InterPro" id="IPR000945">
    <property type="entry name" value="DBH-like"/>
</dbReference>
<evidence type="ECO:0000259" key="2">
    <source>
        <dbReference type="Pfam" id="PF03712"/>
    </source>
</evidence>
<gene>
    <name evidence="3" type="ORF">AFUS01_LOCUS31598</name>
</gene>
<evidence type="ECO:0000256" key="1">
    <source>
        <dbReference type="SAM" id="MobiDB-lite"/>
    </source>
</evidence>
<dbReference type="PANTHER" id="PTHR10157">
    <property type="entry name" value="DOPAMINE BETA HYDROXYLASE RELATED"/>
    <property type="match status" value="1"/>
</dbReference>
<name>A0A8J2PRI7_9HEXA</name>
<dbReference type="OrthoDB" id="10003276at2759"/>
<dbReference type="GO" id="GO:0004500">
    <property type="term" value="F:dopamine beta-monooxygenase activity"/>
    <property type="evidence" value="ECO:0007669"/>
    <property type="project" value="InterPro"/>
</dbReference>
<dbReference type="EMBL" id="CAJVCH010504672">
    <property type="protein sequence ID" value="CAG7821249.1"/>
    <property type="molecule type" value="Genomic_DNA"/>
</dbReference>
<dbReference type="InterPro" id="IPR024548">
    <property type="entry name" value="Cu2_monoox_C"/>
</dbReference>
<protein>
    <recommendedName>
        <fullName evidence="2">Copper type II ascorbate-dependent monooxygenase C-terminal domain-containing protein</fullName>
    </recommendedName>
</protein>
<comment type="caution">
    <text evidence="3">The sequence shown here is derived from an EMBL/GenBank/DDBJ whole genome shotgun (WGS) entry which is preliminary data.</text>
</comment>
<dbReference type="PANTHER" id="PTHR10157:SF23">
    <property type="entry name" value="MOXD1 HOMOLOG 1"/>
    <property type="match status" value="1"/>
</dbReference>
<dbReference type="GO" id="GO:0042421">
    <property type="term" value="P:norepinephrine biosynthetic process"/>
    <property type="evidence" value="ECO:0007669"/>
    <property type="project" value="TreeGrafter"/>
</dbReference>
<dbReference type="GO" id="GO:0030667">
    <property type="term" value="C:secretory granule membrane"/>
    <property type="evidence" value="ECO:0007669"/>
    <property type="project" value="TreeGrafter"/>
</dbReference>
<accession>A0A8J2PRI7</accession>
<dbReference type="GO" id="GO:0006589">
    <property type="term" value="P:octopamine biosynthetic process"/>
    <property type="evidence" value="ECO:0007669"/>
    <property type="project" value="TreeGrafter"/>
</dbReference>
<dbReference type="GO" id="GO:0005507">
    <property type="term" value="F:copper ion binding"/>
    <property type="evidence" value="ECO:0007669"/>
    <property type="project" value="TreeGrafter"/>
</dbReference>
<dbReference type="Pfam" id="PF03712">
    <property type="entry name" value="Cu2_monoox_C"/>
    <property type="match status" value="1"/>
</dbReference>
<evidence type="ECO:0000313" key="4">
    <source>
        <dbReference type="Proteomes" id="UP000708208"/>
    </source>
</evidence>
<keyword evidence="4" id="KW-1185">Reference proteome</keyword>
<proteinExistence type="predicted"/>
<dbReference type="GO" id="GO:0005615">
    <property type="term" value="C:extracellular space"/>
    <property type="evidence" value="ECO:0007669"/>
    <property type="project" value="TreeGrafter"/>
</dbReference>
<sequence>MKLRQFRNGTELPWIAYDNHYDFNYQQNRLLPEYRNIFKGDHLTYECTDDSSNRLPPQAKKWNGTTFGIP</sequence>
<dbReference type="GO" id="GO:0042420">
    <property type="term" value="P:dopamine catabolic process"/>
    <property type="evidence" value="ECO:0007669"/>
    <property type="project" value="TreeGrafter"/>
</dbReference>
<dbReference type="AlphaFoldDB" id="A0A8J2PRI7"/>
<feature type="region of interest" description="Disordered" evidence="1">
    <location>
        <begin position="49"/>
        <end position="70"/>
    </location>
</feature>